<protein>
    <submittedName>
        <fullName evidence="1">Uncharacterized protein</fullName>
    </submittedName>
</protein>
<evidence type="ECO:0000313" key="2">
    <source>
        <dbReference type="Proteomes" id="UP000479692"/>
    </source>
</evidence>
<organism evidence="1 2">
    <name type="scientific">Noviluteimonas gilva</name>
    <dbReference type="NCBI Taxonomy" id="2682097"/>
    <lineage>
        <taxon>Bacteria</taxon>
        <taxon>Pseudomonadati</taxon>
        <taxon>Pseudomonadota</taxon>
        <taxon>Gammaproteobacteria</taxon>
        <taxon>Lysobacterales</taxon>
        <taxon>Lysobacteraceae</taxon>
        <taxon>Noviluteimonas</taxon>
    </lineage>
</organism>
<gene>
    <name evidence="1" type="ORF">GN331_01540</name>
</gene>
<dbReference type="Proteomes" id="UP000479692">
    <property type="component" value="Unassembled WGS sequence"/>
</dbReference>
<keyword evidence="2" id="KW-1185">Reference proteome</keyword>
<comment type="caution">
    <text evidence="1">The sequence shown here is derived from an EMBL/GenBank/DDBJ whole genome shotgun (WGS) entry which is preliminary data.</text>
</comment>
<dbReference type="RefSeq" id="WP_156639696.1">
    <property type="nucleotide sequence ID" value="NZ_WOXT01000001.1"/>
</dbReference>
<evidence type="ECO:0000313" key="1">
    <source>
        <dbReference type="EMBL" id="MUV12886.1"/>
    </source>
</evidence>
<dbReference type="AlphaFoldDB" id="A0A7C9M152"/>
<dbReference type="EMBL" id="WOXT01000001">
    <property type="protein sequence ID" value="MUV12886.1"/>
    <property type="molecule type" value="Genomic_DNA"/>
</dbReference>
<reference evidence="1 2" key="1">
    <citation type="submission" date="2019-12" db="EMBL/GenBank/DDBJ databases">
        <authorList>
            <person name="Xu J."/>
        </authorList>
    </citation>
    <scope>NUCLEOTIDE SEQUENCE [LARGE SCALE GENOMIC DNA]</scope>
    <source>
        <strain evidence="1 2">HX-5-24</strain>
    </source>
</reference>
<proteinExistence type="predicted"/>
<accession>A0A7C9M152</accession>
<name>A0A7C9M152_9GAMM</name>
<sequence>MALSLLVVGGVGAGVSEQAAPAAYDEVACEDAAFVFHGVQGSMKSEFVFVQPQQSLQVFDTVVIQAIHPVPENA</sequence>